<dbReference type="Pfam" id="PF13462">
    <property type="entry name" value="Thioredoxin_4"/>
    <property type="match status" value="1"/>
</dbReference>
<gene>
    <name evidence="7" type="ORF">N9R04_00970</name>
</gene>
<dbReference type="PANTHER" id="PTHR13887:SF14">
    <property type="entry name" value="DISULFIDE BOND FORMATION PROTEIN D"/>
    <property type="match status" value="1"/>
</dbReference>
<protein>
    <submittedName>
        <fullName evidence="7">DsbA family protein</fullName>
    </submittedName>
</protein>
<dbReference type="SUPFAM" id="SSF52833">
    <property type="entry name" value="Thioredoxin-like"/>
    <property type="match status" value="1"/>
</dbReference>
<name>A0ABT2QMS5_9STAP</name>
<evidence type="ECO:0000313" key="8">
    <source>
        <dbReference type="Proteomes" id="UP001209553"/>
    </source>
</evidence>
<dbReference type="InterPro" id="IPR012336">
    <property type="entry name" value="Thioredoxin-like_fold"/>
</dbReference>
<dbReference type="PANTHER" id="PTHR13887">
    <property type="entry name" value="GLUTATHIONE S-TRANSFERASE KAPPA"/>
    <property type="match status" value="1"/>
</dbReference>
<proteinExistence type="inferred from homology"/>
<keyword evidence="3" id="KW-0560">Oxidoreductase</keyword>
<keyword evidence="8" id="KW-1185">Reference proteome</keyword>
<organism evidence="7 8">
    <name type="scientific">Staphylococcus marylandisciuri</name>
    <dbReference type="NCBI Taxonomy" id="2981529"/>
    <lineage>
        <taxon>Bacteria</taxon>
        <taxon>Bacillati</taxon>
        <taxon>Bacillota</taxon>
        <taxon>Bacilli</taxon>
        <taxon>Bacillales</taxon>
        <taxon>Staphylococcaceae</taxon>
        <taxon>Staphylococcus</taxon>
    </lineage>
</organism>
<keyword evidence="2" id="KW-0732">Signal</keyword>
<evidence type="ECO:0000256" key="1">
    <source>
        <dbReference type="ARBA" id="ARBA00005791"/>
    </source>
</evidence>
<evidence type="ECO:0000256" key="2">
    <source>
        <dbReference type="ARBA" id="ARBA00022729"/>
    </source>
</evidence>
<reference evidence="7 8" key="1">
    <citation type="journal article" date="2023" name="Int. J. Syst. Evol. Microbiol.">
        <title>Streptococcus sciuri sp. nov., Staphylococcus marylandisciuri sp. nov. and Staphylococcus americanisciuri sp. nov., isolated from faeces of eastern grey squirrel (Sciurus carolinensis).</title>
        <authorList>
            <person name="Volokhov D.V."/>
            <person name="Zagorodnyaya T.A."/>
            <person name="Furtak V.A."/>
            <person name="Nattanmai G."/>
            <person name="Randall L."/>
            <person name="Jose S."/>
            <person name="Gao Y."/>
            <person name="Eisenberg T."/>
            <person name="Delmonte P."/>
            <person name="Blom J."/>
            <person name="Mitchell K.K."/>
        </authorList>
    </citation>
    <scope>NUCLEOTIDE SEQUENCE [LARGE SCALE GENOMIC DNA]</scope>
    <source>
        <strain evidence="7 8">SQ8-PEA</strain>
    </source>
</reference>
<evidence type="ECO:0000259" key="6">
    <source>
        <dbReference type="Pfam" id="PF13462"/>
    </source>
</evidence>
<keyword evidence="4" id="KW-1015">Disulfide bond</keyword>
<keyword evidence="5" id="KW-0676">Redox-active center</keyword>
<dbReference type="PROSITE" id="PS51257">
    <property type="entry name" value="PROKAR_LIPOPROTEIN"/>
    <property type="match status" value="1"/>
</dbReference>
<evidence type="ECO:0000256" key="3">
    <source>
        <dbReference type="ARBA" id="ARBA00023002"/>
    </source>
</evidence>
<dbReference type="Gene3D" id="3.40.30.10">
    <property type="entry name" value="Glutaredoxin"/>
    <property type="match status" value="1"/>
</dbReference>
<dbReference type="Proteomes" id="UP001209553">
    <property type="component" value="Unassembled WGS sequence"/>
</dbReference>
<accession>A0ABT2QMS5</accession>
<evidence type="ECO:0000256" key="4">
    <source>
        <dbReference type="ARBA" id="ARBA00023157"/>
    </source>
</evidence>
<dbReference type="RefSeq" id="WP_262853700.1">
    <property type="nucleotide sequence ID" value="NZ_JAOPKZ010000001.1"/>
</dbReference>
<evidence type="ECO:0000256" key="5">
    <source>
        <dbReference type="ARBA" id="ARBA00023284"/>
    </source>
</evidence>
<evidence type="ECO:0000313" key="7">
    <source>
        <dbReference type="EMBL" id="MCU5745291.1"/>
    </source>
</evidence>
<dbReference type="InterPro" id="IPR036249">
    <property type="entry name" value="Thioredoxin-like_sf"/>
</dbReference>
<comment type="caution">
    <text evidence="7">The sequence shown here is derived from an EMBL/GenBank/DDBJ whole genome shotgun (WGS) entry which is preliminary data.</text>
</comment>
<comment type="similarity">
    <text evidence="1">Belongs to the thioredoxin family. DsbA subfamily.</text>
</comment>
<feature type="domain" description="Thioredoxin-like fold" evidence="6">
    <location>
        <begin position="36"/>
        <end position="200"/>
    </location>
</feature>
<sequence length="204" mass="23864">MNKYINIMSIICCVILLVSCAKENEHQSKVYEPQSGKVKVVEYGDLKCSYCKKLDEKVMPKLQSKYLSSKDVEYQFVNMAFLDKDSLVGSRAEHAVKLIAPKQHLKFIHRLYQQQPKDGGHWLTHKLIDKEISRLDISTTKKKEIKKAYKNRNSQAWKDAKKDQERYKKENIKQAPTVFINGKKVDDPYDFNSYEQQIDKIISK</sequence>
<dbReference type="EMBL" id="JAOPKZ010000001">
    <property type="protein sequence ID" value="MCU5745291.1"/>
    <property type="molecule type" value="Genomic_DNA"/>
</dbReference>